<feature type="region of interest" description="Disordered" evidence="1">
    <location>
        <begin position="184"/>
        <end position="204"/>
    </location>
</feature>
<dbReference type="RefSeq" id="WP_222966638.1">
    <property type="nucleotide sequence ID" value="NZ_JAINZZ010000040.1"/>
</dbReference>
<protein>
    <recommendedName>
        <fullName evidence="4">Uridine kinase</fullName>
    </recommendedName>
</protein>
<evidence type="ECO:0000256" key="1">
    <source>
        <dbReference type="SAM" id="MobiDB-lite"/>
    </source>
</evidence>
<keyword evidence="3" id="KW-1185">Reference proteome</keyword>
<dbReference type="InterPro" id="IPR027417">
    <property type="entry name" value="P-loop_NTPase"/>
</dbReference>
<comment type="caution">
    <text evidence="2">The sequence shown here is derived from an EMBL/GenBank/DDBJ whole genome shotgun (WGS) entry which is preliminary data.</text>
</comment>
<evidence type="ECO:0008006" key="4">
    <source>
        <dbReference type="Google" id="ProtNLM"/>
    </source>
</evidence>
<gene>
    <name evidence="2" type="ORF">K7862_25735</name>
</gene>
<evidence type="ECO:0000313" key="3">
    <source>
        <dbReference type="Proteomes" id="UP000778578"/>
    </source>
</evidence>
<dbReference type="SUPFAM" id="SSF52540">
    <property type="entry name" value="P-loop containing nucleoside triphosphate hydrolases"/>
    <property type="match status" value="1"/>
</dbReference>
<reference evidence="2 3" key="1">
    <citation type="submission" date="2021-08" db="EMBL/GenBank/DDBJ databases">
        <title>WGS of actinomycetes from Thailand.</title>
        <authorList>
            <person name="Thawai C."/>
        </authorList>
    </citation>
    <scope>NUCLEOTIDE SEQUENCE [LARGE SCALE GENOMIC DNA]</scope>
    <source>
        <strain evidence="2 3">PLK6-54</strain>
    </source>
</reference>
<dbReference type="Gene3D" id="3.40.50.300">
    <property type="entry name" value="P-loop containing nucleotide triphosphate hydrolases"/>
    <property type="match status" value="1"/>
</dbReference>
<sequence length="204" mass="21967">MDDLTLPRLAALIPGLAPSCGPVRLVAVDGHAGAGKTTLTARLAERLGGAPVVHTDDLATHEEPFAWTERLTGQVLGPLSRGRTARHEVYDWRARSFGGEREVPPEPVVLVEGVGTGRAALRPLLALLLWLEVDPEVARERGLRRDGAGLAHFWTGWTREEDAHFAQDPSRPFADLLVHQTEDGYRAVPGPGTHPAPGVAGDRL</sequence>
<dbReference type="EMBL" id="JAINZZ010000040">
    <property type="protein sequence ID" value="MBY8881014.1"/>
    <property type="molecule type" value="Genomic_DNA"/>
</dbReference>
<dbReference type="Proteomes" id="UP000778578">
    <property type="component" value="Unassembled WGS sequence"/>
</dbReference>
<name>A0ABS7QE98_9ACTN</name>
<evidence type="ECO:0000313" key="2">
    <source>
        <dbReference type="EMBL" id="MBY8881014.1"/>
    </source>
</evidence>
<proteinExistence type="predicted"/>
<organism evidence="2 3">
    <name type="scientific">Actinacidiphila acidipaludis</name>
    <dbReference type="NCBI Taxonomy" id="2873382"/>
    <lineage>
        <taxon>Bacteria</taxon>
        <taxon>Bacillati</taxon>
        <taxon>Actinomycetota</taxon>
        <taxon>Actinomycetes</taxon>
        <taxon>Kitasatosporales</taxon>
        <taxon>Streptomycetaceae</taxon>
        <taxon>Actinacidiphila</taxon>
    </lineage>
</organism>
<accession>A0ABS7QE98</accession>